<dbReference type="OrthoDB" id="4167046at2759"/>
<keyword evidence="1" id="KW-1133">Transmembrane helix</keyword>
<sequence>MHGVQKHYFNVSTIKSLVLIAYVVLIVTESILMRRWFREESYNLRTTQGPWNFWSRTGIYLIIDAIVSLVMAYFTWKNNWHPIAALVTAILLSCAWLGACLLNTFVVYSNEYSFRHLDEWRRIAYGELGLQATISACYFVMMGFAAKTVHAWRKDKTEMGGRNRRTDEFARKQADRRVDELALEGQRNAKGRASEVEVVHYGYWGTGEDGLMGDDIMHVSV</sequence>
<protein>
    <submittedName>
        <fullName evidence="2">Uncharacterized protein</fullName>
    </submittedName>
</protein>
<keyword evidence="1" id="KW-0812">Transmembrane</keyword>
<evidence type="ECO:0000313" key="2">
    <source>
        <dbReference type="EMBL" id="KAF9734867.1"/>
    </source>
</evidence>
<keyword evidence="1" id="KW-0472">Membrane</keyword>
<gene>
    <name evidence="2" type="ORF">PMIN01_07770</name>
</gene>
<dbReference type="AlphaFoldDB" id="A0A9P6GFL0"/>
<reference evidence="2" key="1">
    <citation type="journal article" date="2020" name="Mol. Plant Microbe Interact.">
        <title>Genome Sequence of the Biocontrol Agent Coniothyrium minitans strain Conio (IMI 134523).</title>
        <authorList>
            <person name="Patel D."/>
            <person name="Shittu T.A."/>
            <person name="Baroncelli R."/>
            <person name="Muthumeenakshi S."/>
            <person name="Osborne T.H."/>
            <person name="Janganan T.K."/>
            <person name="Sreenivasaprasad S."/>
        </authorList>
    </citation>
    <scope>NUCLEOTIDE SEQUENCE</scope>
    <source>
        <strain evidence="2">Conio</strain>
    </source>
</reference>
<proteinExistence type="predicted"/>
<feature type="transmembrane region" description="Helical" evidence="1">
    <location>
        <begin position="128"/>
        <end position="146"/>
    </location>
</feature>
<dbReference type="EMBL" id="WJXW01000007">
    <property type="protein sequence ID" value="KAF9734867.1"/>
    <property type="molecule type" value="Genomic_DNA"/>
</dbReference>
<evidence type="ECO:0000256" key="1">
    <source>
        <dbReference type="SAM" id="Phobius"/>
    </source>
</evidence>
<keyword evidence="3" id="KW-1185">Reference proteome</keyword>
<organism evidence="2 3">
    <name type="scientific">Paraphaeosphaeria minitans</name>
    <dbReference type="NCBI Taxonomy" id="565426"/>
    <lineage>
        <taxon>Eukaryota</taxon>
        <taxon>Fungi</taxon>
        <taxon>Dikarya</taxon>
        <taxon>Ascomycota</taxon>
        <taxon>Pezizomycotina</taxon>
        <taxon>Dothideomycetes</taxon>
        <taxon>Pleosporomycetidae</taxon>
        <taxon>Pleosporales</taxon>
        <taxon>Massarineae</taxon>
        <taxon>Didymosphaeriaceae</taxon>
        <taxon>Paraphaeosphaeria</taxon>
    </lineage>
</organism>
<accession>A0A9P6GFL0</accession>
<feature type="transmembrane region" description="Helical" evidence="1">
    <location>
        <begin position="83"/>
        <end position="108"/>
    </location>
</feature>
<dbReference type="Proteomes" id="UP000756921">
    <property type="component" value="Unassembled WGS sequence"/>
</dbReference>
<comment type="caution">
    <text evidence="2">The sequence shown here is derived from an EMBL/GenBank/DDBJ whole genome shotgun (WGS) entry which is preliminary data.</text>
</comment>
<feature type="transmembrane region" description="Helical" evidence="1">
    <location>
        <begin position="16"/>
        <end position="37"/>
    </location>
</feature>
<evidence type="ECO:0000313" key="3">
    <source>
        <dbReference type="Proteomes" id="UP000756921"/>
    </source>
</evidence>
<name>A0A9P6GFL0_9PLEO</name>
<feature type="transmembrane region" description="Helical" evidence="1">
    <location>
        <begin position="57"/>
        <end position="76"/>
    </location>
</feature>